<proteinExistence type="predicted"/>
<geneLocation type="plasmid" evidence="1">
    <name>pRGRH0332</name>
</geneLocation>
<keyword evidence="1" id="KW-0614">Plasmid</keyword>
<protein>
    <submittedName>
        <fullName evidence="1">Uncharacterized protein</fullName>
    </submittedName>
</protein>
<organism evidence="1">
    <name type="scientific">uncultured prokaryote</name>
    <dbReference type="NCBI Taxonomy" id="198431"/>
    <lineage>
        <taxon>unclassified sequences</taxon>
        <taxon>environmental samples</taxon>
    </lineage>
</organism>
<dbReference type="EMBL" id="LN853001">
    <property type="protein sequence ID" value="CRY94724.1"/>
    <property type="molecule type" value="Genomic_DNA"/>
</dbReference>
<accession>A0A0H5PZX8</accession>
<dbReference type="AlphaFoldDB" id="A0A0H5PZX8"/>
<reference evidence="1" key="1">
    <citation type="submission" date="2015-06" db="EMBL/GenBank/DDBJ databases">
        <authorList>
            <person name="Joergensen T."/>
        </authorList>
    </citation>
    <scope>NUCLEOTIDE SEQUENCE</scope>
    <source>
        <plasmid evidence="1">pRGRH0332</plasmid>
    </source>
</reference>
<name>A0A0H5PZX8_9ZZZZ</name>
<sequence>MTNWEKIEQYCGKEEADKIQQYMKWCTKYLKKKGIHPSNEIEIGREILLLLDGKQIEEKTLFVIVEFLVLGEYCVEWYPAKPNWRGVNWKLIGWCEIEVDYNPQTKIVHVLNQKERLTFAELLNRSTSKMPDGAMLCPQ</sequence>
<evidence type="ECO:0000313" key="1">
    <source>
        <dbReference type="EMBL" id="CRY94724.1"/>
    </source>
</evidence>
<reference evidence="1" key="2">
    <citation type="submission" date="2015-07" db="EMBL/GenBank/DDBJ databases">
        <title>Plasmids, circular viruses and viroids from rat gut.</title>
        <authorList>
            <person name="Jorgensen T.J."/>
            <person name="Hansen M.A."/>
            <person name="Xu Z."/>
            <person name="Tabak M.A."/>
            <person name="Sorensen S.J."/>
            <person name="Hansen L.H."/>
        </authorList>
    </citation>
    <scope>NUCLEOTIDE SEQUENCE</scope>
    <source>
        <plasmid evidence="1">pRGRH0332</plasmid>
    </source>
</reference>